<evidence type="ECO:0000259" key="3">
    <source>
        <dbReference type="Pfam" id="PF20231"/>
    </source>
</evidence>
<feature type="transmembrane region" description="Helical" evidence="2">
    <location>
        <begin position="30"/>
        <end position="52"/>
    </location>
</feature>
<feature type="domain" description="DUF6589" evidence="3">
    <location>
        <begin position="365"/>
        <end position="764"/>
    </location>
</feature>
<evidence type="ECO:0000313" key="5">
    <source>
        <dbReference type="Proteomes" id="UP000521943"/>
    </source>
</evidence>
<dbReference type="InterPro" id="IPR046496">
    <property type="entry name" value="DUF6589"/>
</dbReference>
<feature type="compositionally biased region" description="Acidic residues" evidence="1">
    <location>
        <begin position="850"/>
        <end position="865"/>
    </location>
</feature>
<protein>
    <recommendedName>
        <fullName evidence="3">DUF6589 domain-containing protein</fullName>
    </recommendedName>
</protein>
<reference evidence="4 5" key="1">
    <citation type="submission" date="2020-07" db="EMBL/GenBank/DDBJ databases">
        <title>Comparative genomics of pyrophilous fungi reveals a link between fire events and developmental genes.</title>
        <authorList>
            <consortium name="DOE Joint Genome Institute"/>
            <person name="Steindorff A.S."/>
            <person name="Carver A."/>
            <person name="Calhoun S."/>
            <person name="Stillman K."/>
            <person name="Liu H."/>
            <person name="Lipzen A."/>
            <person name="Pangilinan J."/>
            <person name="Labutti K."/>
            <person name="Bruns T.D."/>
            <person name="Grigoriev I.V."/>
        </authorList>
    </citation>
    <scope>NUCLEOTIDE SEQUENCE [LARGE SCALE GENOMIC DNA]</scope>
    <source>
        <strain evidence="4 5">CBS 144469</strain>
    </source>
</reference>
<evidence type="ECO:0000256" key="1">
    <source>
        <dbReference type="SAM" id="MobiDB-lite"/>
    </source>
</evidence>
<sequence>MARETLLYDHRFWDRVLGPEYKKLDLNHRLHLIFSLVLYLNVVLLQLLEFIFDSSITAVRRKSGRFMGYFASGKDPLRRFPPAVIFRKWHENFPDATPYLHDMIQDCAAEIILEESDEIINDRQLKIKSSTLTHTSIQEMLSPGALIHIFKEHAPFTWKLLWTFAASPNRYRKRMAAALDPDENEIEGEDADVDLEDDPNIDDTVEVNRDLLPKSMKGFSRNPVFAVLVSMSMLAFVRNRATNSLPLLCGLFFKIEGTSARSMRMLSNVGMCVSSRTVERVKESVSRDAIEHAKALAHSGNLFVVVFDNINLYLRKFQQRITNRNSMIHATNCAVIGVDAKDIEIKSAVSLNEKLNLRGGRAKATMEDVMPTLEDDKKLREGEEAIIVEMILQYTPGAEKWKNRAEMLKRARKDIPLERPIPTTKTDTRPLGVFDVNEGSKKGVIDLLTLISERVGMTAAEWSSKVRVFIGDWLSSSNFRAARRERKNDITSMKRLEYGEELSQLFHFALQATVMLMKTHLGDSIDDPILLAAHKGLLQRIWDVKNANYAAAKSLIRHSLIARLLHIVMVLKGLQQWSDLKNWEPNDYDELKNLASKIYDSFCTTAAAQKALAANDAWSAQDIFFIRDALLFCYFEQSVAWADPERVLRVMRYWCLSFRGAGQHNYARECAEILLKFKYEVAPALRGLLERSWFVNRFGRDGHWIAADLYLEHLNLLVKRIFIAQGNGVTIDYIMHKGSACVEVFRNASHLVAEFFGNPDRNRRSKEIAFQEDMRVLVEDMDALHLHRGFREHSVSKPVEDIMVLGAQNWSDKFEEFKASTTYDPALEHPVFPLSDSESDSGSTRSSNSEEADEESSGEADEESSGDQTCC</sequence>
<name>A0A8H6HDT8_9AGAR</name>
<comment type="caution">
    <text evidence="4">The sequence shown here is derived from an EMBL/GenBank/DDBJ whole genome shotgun (WGS) entry which is preliminary data.</text>
</comment>
<gene>
    <name evidence="4" type="ORF">DFP72DRAFT_1078616</name>
</gene>
<dbReference type="EMBL" id="JACGCI010000121">
    <property type="protein sequence ID" value="KAF6744431.1"/>
    <property type="molecule type" value="Genomic_DNA"/>
</dbReference>
<dbReference type="Pfam" id="PF20231">
    <property type="entry name" value="DUF6589"/>
    <property type="match status" value="1"/>
</dbReference>
<accession>A0A8H6HDT8</accession>
<keyword evidence="2" id="KW-0472">Membrane</keyword>
<keyword evidence="2" id="KW-1133">Transmembrane helix</keyword>
<feature type="compositionally biased region" description="Low complexity" evidence="1">
    <location>
        <begin position="840"/>
        <end position="849"/>
    </location>
</feature>
<dbReference type="Proteomes" id="UP000521943">
    <property type="component" value="Unassembled WGS sequence"/>
</dbReference>
<evidence type="ECO:0000256" key="2">
    <source>
        <dbReference type="SAM" id="Phobius"/>
    </source>
</evidence>
<proteinExistence type="predicted"/>
<evidence type="ECO:0000313" key="4">
    <source>
        <dbReference type="EMBL" id="KAF6744431.1"/>
    </source>
</evidence>
<dbReference type="AlphaFoldDB" id="A0A8H6HDT8"/>
<keyword evidence="2" id="KW-0812">Transmembrane</keyword>
<organism evidence="4 5">
    <name type="scientific">Ephemerocybe angulata</name>
    <dbReference type="NCBI Taxonomy" id="980116"/>
    <lineage>
        <taxon>Eukaryota</taxon>
        <taxon>Fungi</taxon>
        <taxon>Dikarya</taxon>
        <taxon>Basidiomycota</taxon>
        <taxon>Agaricomycotina</taxon>
        <taxon>Agaricomycetes</taxon>
        <taxon>Agaricomycetidae</taxon>
        <taxon>Agaricales</taxon>
        <taxon>Agaricineae</taxon>
        <taxon>Psathyrellaceae</taxon>
        <taxon>Ephemerocybe</taxon>
    </lineage>
</organism>
<dbReference type="OrthoDB" id="3207600at2759"/>
<keyword evidence="5" id="KW-1185">Reference proteome</keyword>
<feature type="region of interest" description="Disordered" evidence="1">
    <location>
        <begin position="828"/>
        <end position="871"/>
    </location>
</feature>